<reference evidence="1 2" key="1">
    <citation type="submission" date="2015-06" db="EMBL/GenBank/DDBJ databases">
        <title>Draft genome of the moderately acidophilic sulfate reducer Candidatus Desulfosporosinus acididurans strain M1.</title>
        <authorList>
            <person name="Poehlein A."/>
            <person name="Petzsch P."/>
            <person name="Johnson B.D."/>
            <person name="Schloemann M."/>
            <person name="Daniel R."/>
            <person name="Muehling M."/>
        </authorList>
    </citation>
    <scope>NUCLEOTIDE SEQUENCE [LARGE SCALE GENOMIC DNA]</scope>
    <source>
        <strain evidence="1 2">M1</strain>
    </source>
</reference>
<dbReference type="AlphaFoldDB" id="A0A0J1IT73"/>
<organism evidence="1 2">
    <name type="scientific">Desulfosporosinus acididurans</name>
    <dbReference type="NCBI Taxonomy" id="476652"/>
    <lineage>
        <taxon>Bacteria</taxon>
        <taxon>Bacillati</taxon>
        <taxon>Bacillota</taxon>
        <taxon>Clostridia</taxon>
        <taxon>Eubacteriales</taxon>
        <taxon>Desulfitobacteriaceae</taxon>
        <taxon>Desulfosporosinus</taxon>
    </lineage>
</organism>
<gene>
    <name evidence="1" type="ORF">DEAC_c02580</name>
</gene>
<keyword evidence="2" id="KW-1185">Reference proteome</keyword>
<name>A0A0J1IT73_9FIRM</name>
<sequence length="60" mass="6823">MKVKPLSKSLRFMIEAEQKKAITPRVSQVKRSLGFWAAVDATVNDHKKAELKEQVSVRRG</sequence>
<dbReference type="EMBL" id="LDZY01000001">
    <property type="protein sequence ID" value="KLU67851.1"/>
    <property type="molecule type" value="Genomic_DNA"/>
</dbReference>
<comment type="caution">
    <text evidence="1">The sequence shown here is derived from an EMBL/GenBank/DDBJ whole genome shotgun (WGS) entry which is preliminary data.</text>
</comment>
<proteinExistence type="predicted"/>
<protein>
    <submittedName>
        <fullName evidence="1">Uncharacterized protein</fullName>
    </submittedName>
</protein>
<dbReference type="PATRIC" id="fig|476652.3.peg.254"/>
<accession>A0A0J1IT73</accession>
<dbReference type="Proteomes" id="UP000036356">
    <property type="component" value="Unassembled WGS sequence"/>
</dbReference>
<evidence type="ECO:0000313" key="2">
    <source>
        <dbReference type="Proteomes" id="UP000036356"/>
    </source>
</evidence>
<evidence type="ECO:0000313" key="1">
    <source>
        <dbReference type="EMBL" id="KLU67851.1"/>
    </source>
</evidence>